<evidence type="ECO:0000313" key="3">
    <source>
        <dbReference type="Proteomes" id="UP000009168"/>
    </source>
</evidence>
<feature type="compositionally biased region" description="Polar residues" evidence="1">
    <location>
        <begin position="250"/>
        <end position="270"/>
    </location>
</feature>
<dbReference type="InParanoid" id="I7MLN2"/>
<feature type="compositionally biased region" description="Basic and acidic residues" evidence="1">
    <location>
        <begin position="309"/>
        <end position="324"/>
    </location>
</feature>
<dbReference type="EMBL" id="GG662523">
    <property type="protein sequence ID" value="EAS02743.3"/>
    <property type="molecule type" value="Genomic_DNA"/>
</dbReference>
<dbReference type="RefSeq" id="XP_001022988.3">
    <property type="nucleotide sequence ID" value="XM_001022988.3"/>
</dbReference>
<dbReference type="AlphaFoldDB" id="I7MLN2"/>
<feature type="region of interest" description="Disordered" evidence="1">
    <location>
        <begin position="344"/>
        <end position="476"/>
    </location>
</feature>
<gene>
    <name evidence="2" type="ORF">TTHERM_00348330</name>
</gene>
<feature type="compositionally biased region" description="Low complexity" evidence="1">
    <location>
        <begin position="411"/>
        <end position="429"/>
    </location>
</feature>
<evidence type="ECO:0000256" key="1">
    <source>
        <dbReference type="SAM" id="MobiDB-lite"/>
    </source>
</evidence>
<feature type="region of interest" description="Disordered" evidence="1">
    <location>
        <begin position="77"/>
        <end position="96"/>
    </location>
</feature>
<feature type="region of interest" description="Disordered" evidence="1">
    <location>
        <begin position="245"/>
        <end position="324"/>
    </location>
</feature>
<name>I7MLN2_TETTS</name>
<organism evidence="2 3">
    <name type="scientific">Tetrahymena thermophila (strain SB210)</name>
    <dbReference type="NCBI Taxonomy" id="312017"/>
    <lineage>
        <taxon>Eukaryota</taxon>
        <taxon>Sar</taxon>
        <taxon>Alveolata</taxon>
        <taxon>Ciliophora</taxon>
        <taxon>Intramacronucleata</taxon>
        <taxon>Oligohymenophorea</taxon>
        <taxon>Hymenostomatida</taxon>
        <taxon>Tetrahymenina</taxon>
        <taxon>Tetrahymenidae</taxon>
        <taxon>Tetrahymena</taxon>
    </lineage>
</organism>
<accession>I7MLN2</accession>
<feature type="compositionally biased region" description="Polar residues" evidence="1">
    <location>
        <begin position="436"/>
        <end position="476"/>
    </location>
</feature>
<feature type="compositionally biased region" description="Basic and acidic residues" evidence="1">
    <location>
        <begin position="271"/>
        <end position="294"/>
    </location>
</feature>
<feature type="compositionally biased region" description="Low complexity" evidence="1">
    <location>
        <begin position="344"/>
        <end position="360"/>
    </location>
</feature>
<keyword evidence="3" id="KW-1185">Reference proteome</keyword>
<feature type="compositionally biased region" description="Basic and acidic residues" evidence="1">
    <location>
        <begin position="364"/>
        <end position="400"/>
    </location>
</feature>
<proteinExistence type="predicted"/>
<dbReference type="Proteomes" id="UP000009168">
    <property type="component" value="Unassembled WGS sequence"/>
</dbReference>
<dbReference type="GeneID" id="7836202"/>
<sequence>MEDISTQFLNYLISQQNSDISTDFFPENDELINILQDYFLMLYQIQNQKYVGTFCNLQNCIQFVQKETYYKLLKQKEDENEQSQNTNNQNEDNKKFTNFPLKELSSMLNDKDKEKIDLKNIFKQCIKYSQQNHAENPFEIESIEPNFTKVIQANKHNEQLDKNPYSVKEGYLNSIYNEKKKIDFSKENVIDLTDDTYQRKQDDDRRYNQQQIYNQKNMSYDFKQQDKRHFVNQQHQNREMIIIDGESNKNHYSNNRPNKIQDSRPVSPNRRSQERKNLRDDYFDQKHHSIKQDNNRQLSSSQYNSINNLRERDRSYNNKGSEEHRKQLNNIQNNKFQNNQKQYQNNQGYNNYSNKYNFNNGRYQDYRYNRRLSSERGERRSQSRYREEDTPLRSRPKGNDWESNYQKKKSVSSSSSSSSQSSSRSVQRSNNKRSQDQSYLRRNSNQFSVSPQHKNSQSPQIRNRNQSDSQSKLSIHSNQRISEQKLLYHQNGNKSVNIPQIAAKTIGNNNQTQQFKQLQQNKFIGQKLNSNSNINIDGNGYNSPEKQINNYKPFKNSPVRSNQDKFQFQTSTRNKPQENFQFNFQIPSHIKPPSQIINPVIQQNGLQQFPNNIAQTPTNTIDNQHEIKSVIQQQVFPPQPQQDQKFQNFLMFNPYSNIQQIPQKSNQTFNPFYGQSNLLTKGLEKQQSNN</sequence>
<evidence type="ECO:0000313" key="2">
    <source>
        <dbReference type="EMBL" id="EAS02743.3"/>
    </source>
</evidence>
<reference evidence="3" key="1">
    <citation type="journal article" date="2006" name="PLoS Biol.">
        <title>Macronuclear genome sequence of the ciliate Tetrahymena thermophila, a model eukaryote.</title>
        <authorList>
            <person name="Eisen J.A."/>
            <person name="Coyne R.S."/>
            <person name="Wu M."/>
            <person name="Wu D."/>
            <person name="Thiagarajan M."/>
            <person name="Wortman J.R."/>
            <person name="Badger J.H."/>
            <person name="Ren Q."/>
            <person name="Amedeo P."/>
            <person name="Jones K.M."/>
            <person name="Tallon L.J."/>
            <person name="Delcher A.L."/>
            <person name="Salzberg S.L."/>
            <person name="Silva J.C."/>
            <person name="Haas B.J."/>
            <person name="Majoros W.H."/>
            <person name="Farzad M."/>
            <person name="Carlton J.M."/>
            <person name="Smith R.K. Jr."/>
            <person name="Garg J."/>
            <person name="Pearlman R.E."/>
            <person name="Karrer K.M."/>
            <person name="Sun L."/>
            <person name="Manning G."/>
            <person name="Elde N.C."/>
            <person name="Turkewitz A.P."/>
            <person name="Asai D.J."/>
            <person name="Wilkes D.E."/>
            <person name="Wang Y."/>
            <person name="Cai H."/>
            <person name="Collins K."/>
            <person name="Stewart B.A."/>
            <person name="Lee S.R."/>
            <person name="Wilamowska K."/>
            <person name="Weinberg Z."/>
            <person name="Ruzzo W.L."/>
            <person name="Wloga D."/>
            <person name="Gaertig J."/>
            <person name="Frankel J."/>
            <person name="Tsao C.-C."/>
            <person name="Gorovsky M.A."/>
            <person name="Keeling P.J."/>
            <person name="Waller R.F."/>
            <person name="Patron N.J."/>
            <person name="Cherry J.M."/>
            <person name="Stover N.A."/>
            <person name="Krieger C.J."/>
            <person name="del Toro C."/>
            <person name="Ryder H.F."/>
            <person name="Williamson S.C."/>
            <person name="Barbeau R.A."/>
            <person name="Hamilton E.P."/>
            <person name="Orias E."/>
        </authorList>
    </citation>
    <scope>NUCLEOTIDE SEQUENCE [LARGE SCALE GENOMIC DNA]</scope>
    <source>
        <strain evidence="3">SB210</strain>
    </source>
</reference>
<feature type="compositionally biased region" description="Polar residues" evidence="1">
    <location>
        <begin position="295"/>
        <end position="308"/>
    </location>
</feature>
<protein>
    <submittedName>
        <fullName evidence="2">Uncharacterized protein</fullName>
    </submittedName>
</protein>
<dbReference type="KEGG" id="tet:TTHERM_00348330"/>